<organism evidence="2 3">
    <name type="scientific">Bacteroides graminisolvens DSM 19988 = JCM 15093</name>
    <dbReference type="NCBI Taxonomy" id="1121097"/>
    <lineage>
        <taxon>Bacteria</taxon>
        <taxon>Pseudomonadati</taxon>
        <taxon>Bacteroidota</taxon>
        <taxon>Bacteroidia</taxon>
        <taxon>Bacteroidales</taxon>
        <taxon>Bacteroidaceae</taxon>
        <taxon>Bacteroides</taxon>
    </lineage>
</organism>
<feature type="transmembrane region" description="Helical" evidence="1">
    <location>
        <begin position="99"/>
        <end position="119"/>
    </location>
</feature>
<feature type="transmembrane region" description="Helical" evidence="1">
    <location>
        <begin position="57"/>
        <end position="79"/>
    </location>
</feature>
<evidence type="ECO:0000313" key="3">
    <source>
        <dbReference type="Proteomes" id="UP000027601"/>
    </source>
</evidence>
<protein>
    <submittedName>
        <fullName evidence="2">Uncharacterized protein</fullName>
    </submittedName>
</protein>
<dbReference type="EMBL" id="BAJS01000001">
    <property type="protein sequence ID" value="GAK35103.1"/>
    <property type="molecule type" value="Genomic_DNA"/>
</dbReference>
<keyword evidence="1" id="KW-0472">Membrane</keyword>
<keyword evidence="1" id="KW-1133">Transmembrane helix</keyword>
<keyword evidence="1" id="KW-0812">Transmembrane</keyword>
<proteinExistence type="predicted"/>
<sequence length="137" mass="14881">MIRKIVAFSPIHCSYSAKGIPAATEAIICFSVCRVSPSMTSFMNHGLTARIIRSASLIASWLLQVVLICGLNSLIARSLPSDGFETVISTGRIRLPCAIPLAMAPPIFPAPIIATFMYLNFSSNMFFMKNVPIAMLQ</sequence>
<evidence type="ECO:0000313" key="2">
    <source>
        <dbReference type="EMBL" id="GAK35103.1"/>
    </source>
</evidence>
<name>A0A069CX24_9BACE</name>
<dbReference type="AlphaFoldDB" id="A0A069CX24"/>
<evidence type="ECO:0000256" key="1">
    <source>
        <dbReference type="SAM" id="Phobius"/>
    </source>
</evidence>
<reference evidence="2 3" key="1">
    <citation type="journal article" date="2015" name="Microbes Environ.">
        <title>Distribution and evolution of nitrogen fixation genes in the phylum bacteroidetes.</title>
        <authorList>
            <person name="Inoue J."/>
            <person name="Oshima K."/>
            <person name="Suda W."/>
            <person name="Sakamoto M."/>
            <person name="Iino T."/>
            <person name="Noda S."/>
            <person name="Hongoh Y."/>
            <person name="Hattori M."/>
            <person name="Ohkuma M."/>
        </authorList>
    </citation>
    <scope>NUCLEOTIDE SEQUENCE [LARGE SCALE GENOMIC DNA]</scope>
    <source>
        <strain evidence="2 3">JCM 15093</strain>
    </source>
</reference>
<dbReference type="Proteomes" id="UP000027601">
    <property type="component" value="Unassembled WGS sequence"/>
</dbReference>
<gene>
    <name evidence="2" type="ORF">JCM15093_179</name>
</gene>
<accession>A0A069CX24</accession>
<keyword evidence="3" id="KW-1185">Reference proteome</keyword>
<comment type="caution">
    <text evidence="2">The sequence shown here is derived from an EMBL/GenBank/DDBJ whole genome shotgun (WGS) entry which is preliminary data.</text>
</comment>